<keyword evidence="1" id="KW-1133">Transmembrane helix</keyword>
<keyword evidence="3" id="KW-1185">Reference proteome</keyword>
<name>A0ABP8R2M0_9ACTN</name>
<dbReference type="PANTHER" id="PTHR36832">
    <property type="entry name" value="SLR1174 PROTEIN-RELATED"/>
    <property type="match status" value="1"/>
</dbReference>
<keyword evidence="1" id="KW-0812">Transmembrane</keyword>
<evidence type="ECO:0000313" key="3">
    <source>
        <dbReference type="Proteomes" id="UP001500503"/>
    </source>
</evidence>
<dbReference type="Pfam" id="PF06182">
    <property type="entry name" value="ABC2_membrane_6"/>
    <property type="match status" value="1"/>
</dbReference>
<sequence>MPRAAVFGSARAVTMSKGCDTMRLYAWIAAYAFRRHGTYRIAALSATFTNTIFGFIRAGVLIALWHSRPSLGGYDVADAITFSFLTQALIEPMRIFGGGLDLTERIRTGDVAVDLHRPADLQGWWLADDIGRTAFALVSRGTLPLLAGWLVFPLRWPAPATWAAFAGAVLLAMLVSFGLRYLTSLVVFWVHDDRGVNGISLITSMFFSGLTVPLVVFPGWLGTVAHLLPWAALIQLPADVFLGKHTDLFAVYAFQAAWAVALLGAGRLLTSAARRKLVVNGG</sequence>
<protein>
    <submittedName>
        <fullName evidence="2">ABC-2 family transporter protein</fullName>
    </submittedName>
</protein>
<organism evidence="2 3">
    <name type="scientific">Actinoallomurus oryzae</name>
    <dbReference type="NCBI Taxonomy" id="502180"/>
    <lineage>
        <taxon>Bacteria</taxon>
        <taxon>Bacillati</taxon>
        <taxon>Actinomycetota</taxon>
        <taxon>Actinomycetes</taxon>
        <taxon>Streptosporangiales</taxon>
        <taxon>Thermomonosporaceae</taxon>
        <taxon>Actinoallomurus</taxon>
    </lineage>
</organism>
<comment type="caution">
    <text evidence="2">The sequence shown here is derived from an EMBL/GenBank/DDBJ whole genome shotgun (WGS) entry which is preliminary data.</text>
</comment>
<feature type="transmembrane region" description="Helical" evidence="1">
    <location>
        <begin position="202"/>
        <end position="228"/>
    </location>
</feature>
<feature type="transmembrane region" description="Helical" evidence="1">
    <location>
        <begin position="248"/>
        <end position="269"/>
    </location>
</feature>
<proteinExistence type="predicted"/>
<feature type="transmembrane region" description="Helical" evidence="1">
    <location>
        <begin position="164"/>
        <end position="190"/>
    </location>
</feature>
<feature type="transmembrane region" description="Helical" evidence="1">
    <location>
        <begin position="41"/>
        <end position="65"/>
    </location>
</feature>
<evidence type="ECO:0000313" key="2">
    <source>
        <dbReference type="EMBL" id="GAA4515964.1"/>
    </source>
</evidence>
<dbReference type="Proteomes" id="UP001500503">
    <property type="component" value="Unassembled WGS sequence"/>
</dbReference>
<keyword evidence="1" id="KW-0472">Membrane</keyword>
<dbReference type="PANTHER" id="PTHR36832:SF2">
    <property type="entry name" value="INTEGRAL MEMBRANE PROTEIN"/>
    <property type="match status" value="1"/>
</dbReference>
<evidence type="ECO:0000256" key="1">
    <source>
        <dbReference type="SAM" id="Phobius"/>
    </source>
</evidence>
<reference evidence="3" key="1">
    <citation type="journal article" date="2019" name="Int. J. Syst. Evol. Microbiol.">
        <title>The Global Catalogue of Microorganisms (GCM) 10K type strain sequencing project: providing services to taxonomists for standard genome sequencing and annotation.</title>
        <authorList>
            <consortium name="The Broad Institute Genomics Platform"/>
            <consortium name="The Broad Institute Genome Sequencing Center for Infectious Disease"/>
            <person name="Wu L."/>
            <person name="Ma J."/>
        </authorList>
    </citation>
    <scope>NUCLEOTIDE SEQUENCE [LARGE SCALE GENOMIC DNA]</scope>
    <source>
        <strain evidence="3">JCM 17933</strain>
    </source>
</reference>
<dbReference type="EMBL" id="BAABHF010000054">
    <property type="protein sequence ID" value="GAA4515964.1"/>
    <property type="molecule type" value="Genomic_DNA"/>
</dbReference>
<dbReference type="InterPro" id="IPR010390">
    <property type="entry name" value="ABC-2_transporter-like"/>
</dbReference>
<accession>A0ABP8R2M0</accession>
<gene>
    <name evidence="2" type="ORF">GCM10023191_086250</name>
</gene>